<dbReference type="Pfam" id="PF00249">
    <property type="entry name" value="Myb_DNA-binding"/>
    <property type="match status" value="2"/>
</dbReference>
<evidence type="ECO:0000256" key="3">
    <source>
        <dbReference type="ARBA" id="ARBA00023015"/>
    </source>
</evidence>
<dbReference type="STRING" id="4155.A0A022RX70"/>
<dbReference type="SMART" id="SM00717">
    <property type="entry name" value="SANT"/>
    <property type="match status" value="2"/>
</dbReference>
<evidence type="ECO:0000259" key="9">
    <source>
        <dbReference type="PROSITE" id="PS50090"/>
    </source>
</evidence>
<accession>A0A022RX70</accession>
<evidence type="ECO:0000313" key="11">
    <source>
        <dbReference type="EMBL" id="EYU44566.1"/>
    </source>
</evidence>
<sequence length="273" mass="30979">MEKNQEVVLGVRKGAWTKDEDILLRKCIENYGEGKWHLVPLRAGVNRCRKSCRLRWLNYLRPNLKRGIFNQDEIDLIVRLHNLLGNRRRCCRWSLIAGRIPGRTANDIKNFWKTHFRKKSSGAGESSGAVKTPALQGCNIFRPTPRTLSKSFQHVPEHCPSDDGPSDSSMFKNKEPFLSPVVEEGGEDDGDDEEGDDEKIDECIKWWAELLETTENGQGNNSSLFSDDHLMINEPSSAAKLTPNGLFDHANIFATHIDNGLTDLSLDFDDWEL</sequence>
<evidence type="ECO:0000256" key="7">
    <source>
        <dbReference type="ARBA" id="ARBA00023242"/>
    </source>
</evidence>
<keyword evidence="4" id="KW-0238">DNA-binding</keyword>
<evidence type="ECO:0000256" key="2">
    <source>
        <dbReference type="ARBA" id="ARBA00022737"/>
    </source>
</evidence>
<feature type="domain" description="HTH myb-type" evidence="10">
    <location>
        <begin position="65"/>
        <end position="120"/>
    </location>
</feature>
<dbReference type="Proteomes" id="UP000030748">
    <property type="component" value="Unassembled WGS sequence"/>
</dbReference>
<proteinExistence type="predicted"/>
<dbReference type="InterPro" id="IPR001005">
    <property type="entry name" value="SANT/Myb"/>
</dbReference>
<dbReference type="SUPFAM" id="SSF46689">
    <property type="entry name" value="Homeodomain-like"/>
    <property type="match status" value="1"/>
</dbReference>
<feature type="compositionally biased region" description="Acidic residues" evidence="8">
    <location>
        <begin position="184"/>
        <end position="198"/>
    </location>
</feature>
<evidence type="ECO:0000259" key="10">
    <source>
        <dbReference type="PROSITE" id="PS51294"/>
    </source>
</evidence>
<keyword evidence="6" id="KW-0804">Transcription</keyword>
<organism evidence="11 12">
    <name type="scientific">Erythranthe guttata</name>
    <name type="common">Yellow monkey flower</name>
    <name type="synonym">Mimulus guttatus</name>
    <dbReference type="NCBI Taxonomy" id="4155"/>
    <lineage>
        <taxon>Eukaryota</taxon>
        <taxon>Viridiplantae</taxon>
        <taxon>Streptophyta</taxon>
        <taxon>Embryophyta</taxon>
        <taxon>Tracheophyta</taxon>
        <taxon>Spermatophyta</taxon>
        <taxon>Magnoliopsida</taxon>
        <taxon>eudicotyledons</taxon>
        <taxon>Gunneridae</taxon>
        <taxon>Pentapetalae</taxon>
        <taxon>asterids</taxon>
        <taxon>lamiids</taxon>
        <taxon>Lamiales</taxon>
        <taxon>Phrymaceae</taxon>
        <taxon>Erythranthe</taxon>
    </lineage>
</organism>
<evidence type="ECO:0000256" key="8">
    <source>
        <dbReference type="SAM" id="MobiDB-lite"/>
    </source>
</evidence>
<dbReference type="PANTHER" id="PTHR47999">
    <property type="entry name" value="TRANSCRIPTION FACTOR MYB8-RELATED-RELATED"/>
    <property type="match status" value="1"/>
</dbReference>
<keyword evidence="12" id="KW-1185">Reference proteome</keyword>
<evidence type="ECO:0000256" key="5">
    <source>
        <dbReference type="ARBA" id="ARBA00023159"/>
    </source>
</evidence>
<feature type="domain" description="Myb-like" evidence="9">
    <location>
        <begin position="61"/>
        <end position="116"/>
    </location>
</feature>
<dbReference type="PANTHER" id="PTHR47999:SF24">
    <property type="entry name" value="TRANSCRIPTION FACTOR MYB90"/>
    <property type="match status" value="1"/>
</dbReference>
<name>A0A022RX70_ERYGU</name>
<dbReference type="AlphaFoldDB" id="A0A022RX70"/>
<dbReference type="InterPro" id="IPR009057">
    <property type="entry name" value="Homeodomain-like_sf"/>
</dbReference>
<keyword evidence="7" id="KW-0539">Nucleus</keyword>
<dbReference type="GO" id="GO:0006355">
    <property type="term" value="P:regulation of DNA-templated transcription"/>
    <property type="evidence" value="ECO:0000318"/>
    <property type="project" value="GO_Central"/>
</dbReference>
<evidence type="ECO:0000256" key="1">
    <source>
        <dbReference type="ARBA" id="ARBA00004123"/>
    </source>
</evidence>
<feature type="domain" description="Myb-like" evidence="9">
    <location>
        <begin position="12"/>
        <end position="60"/>
    </location>
</feature>
<evidence type="ECO:0000256" key="6">
    <source>
        <dbReference type="ARBA" id="ARBA00023163"/>
    </source>
</evidence>
<dbReference type="PROSITE" id="PS51294">
    <property type="entry name" value="HTH_MYB"/>
    <property type="match status" value="2"/>
</dbReference>
<dbReference type="GO" id="GO:0005634">
    <property type="term" value="C:nucleus"/>
    <property type="evidence" value="ECO:0000318"/>
    <property type="project" value="GO_Central"/>
</dbReference>
<keyword evidence="5" id="KW-0010">Activator</keyword>
<dbReference type="Gene3D" id="1.10.10.60">
    <property type="entry name" value="Homeodomain-like"/>
    <property type="match status" value="2"/>
</dbReference>
<reference evidence="11 12" key="1">
    <citation type="journal article" date="2013" name="Proc. Natl. Acad. Sci. U.S.A.">
        <title>Fine-scale variation in meiotic recombination in Mimulus inferred from population shotgun sequencing.</title>
        <authorList>
            <person name="Hellsten U."/>
            <person name="Wright K.M."/>
            <person name="Jenkins J."/>
            <person name="Shu S."/>
            <person name="Yuan Y."/>
            <person name="Wessler S.R."/>
            <person name="Schmutz J."/>
            <person name="Willis J.H."/>
            <person name="Rokhsar D.S."/>
        </authorList>
    </citation>
    <scope>NUCLEOTIDE SEQUENCE [LARGE SCALE GENOMIC DNA]</scope>
    <source>
        <strain evidence="12">cv. DUN x IM62</strain>
    </source>
</reference>
<dbReference type="FunFam" id="1.10.10.60:FF:000218">
    <property type="entry name" value="Myb transcription factor"/>
    <property type="match status" value="1"/>
</dbReference>
<dbReference type="GO" id="GO:0000987">
    <property type="term" value="F:cis-regulatory region sequence-specific DNA binding"/>
    <property type="evidence" value="ECO:0000318"/>
    <property type="project" value="GO_Central"/>
</dbReference>
<protein>
    <submittedName>
        <fullName evidence="11">Uncharacterized protein</fullName>
    </submittedName>
</protein>
<dbReference type="EMBL" id="KI630214">
    <property type="protein sequence ID" value="EYU44566.1"/>
    <property type="molecule type" value="Genomic_DNA"/>
</dbReference>
<feature type="region of interest" description="Disordered" evidence="8">
    <location>
        <begin position="179"/>
        <end position="198"/>
    </location>
</feature>
<keyword evidence="3" id="KW-0805">Transcription regulation</keyword>
<comment type="subcellular location">
    <subcellularLocation>
        <location evidence="1">Nucleus</location>
    </subcellularLocation>
</comment>
<dbReference type="InterPro" id="IPR017930">
    <property type="entry name" value="Myb_dom"/>
</dbReference>
<feature type="domain" description="HTH myb-type" evidence="10">
    <location>
        <begin position="11"/>
        <end position="64"/>
    </location>
</feature>
<gene>
    <name evidence="11" type="ORF">MIMGU_mgv1a023671mg</name>
</gene>
<dbReference type="CDD" id="cd00167">
    <property type="entry name" value="SANT"/>
    <property type="match status" value="2"/>
</dbReference>
<dbReference type="InterPro" id="IPR015495">
    <property type="entry name" value="Myb_TF_plants"/>
</dbReference>
<evidence type="ECO:0000256" key="4">
    <source>
        <dbReference type="ARBA" id="ARBA00023125"/>
    </source>
</evidence>
<keyword evidence="2" id="KW-0677">Repeat</keyword>
<evidence type="ECO:0000313" key="12">
    <source>
        <dbReference type="Proteomes" id="UP000030748"/>
    </source>
</evidence>
<feature type="region of interest" description="Disordered" evidence="8">
    <location>
        <begin position="151"/>
        <end position="173"/>
    </location>
</feature>
<dbReference type="PROSITE" id="PS50090">
    <property type="entry name" value="MYB_LIKE"/>
    <property type="match status" value="2"/>
</dbReference>
<dbReference type="eggNOG" id="KOG0048">
    <property type="taxonomic scope" value="Eukaryota"/>
</dbReference>